<keyword evidence="4 9" id="KW-0997">Cell inner membrane</keyword>
<evidence type="ECO:0000256" key="1">
    <source>
        <dbReference type="ARBA" id="ARBA00004429"/>
    </source>
</evidence>
<keyword evidence="6 9" id="KW-1133">Transmembrane helix</keyword>
<gene>
    <name evidence="11" type="ORF">OOZ53_20970</name>
</gene>
<dbReference type="RefSeq" id="WP_271091688.1">
    <property type="nucleotide sequence ID" value="NZ_JAPJZH010000016.1"/>
</dbReference>
<proteinExistence type="inferred from homology"/>
<dbReference type="InterPro" id="IPR007387">
    <property type="entry name" value="TRAP_DctQ"/>
</dbReference>
<dbReference type="InterPro" id="IPR055348">
    <property type="entry name" value="DctQ"/>
</dbReference>
<protein>
    <recommendedName>
        <fullName evidence="9">TRAP transporter small permease protein</fullName>
    </recommendedName>
</protein>
<dbReference type="PANTHER" id="PTHR35011">
    <property type="entry name" value="2,3-DIKETO-L-GULONATE TRAP TRANSPORTER SMALL PERMEASE PROTEIN YIAM"/>
    <property type="match status" value="1"/>
</dbReference>
<feature type="domain" description="Tripartite ATP-independent periplasmic transporters DctQ component" evidence="10">
    <location>
        <begin position="37"/>
        <end position="166"/>
    </location>
</feature>
<keyword evidence="12" id="KW-1185">Reference proteome</keyword>
<accession>A0ABT4VUG9</accession>
<evidence type="ECO:0000256" key="9">
    <source>
        <dbReference type="RuleBase" id="RU369079"/>
    </source>
</evidence>
<evidence type="ECO:0000256" key="3">
    <source>
        <dbReference type="ARBA" id="ARBA00022475"/>
    </source>
</evidence>
<comment type="similarity">
    <text evidence="8 9">Belongs to the TRAP transporter small permease family.</text>
</comment>
<dbReference type="EMBL" id="JAPJZH010000016">
    <property type="protein sequence ID" value="MDA4847845.1"/>
    <property type="molecule type" value="Genomic_DNA"/>
</dbReference>
<evidence type="ECO:0000256" key="2">
    <source>
        <dbReference type="ARBA" id="ARBA00022448"/>
    </source>
</evidence>
<keyword evidence="7 9" id="KW-0472">Membrane</keyword>
<keyword evidence="2 9" id="KW-0813">Transport</keyword>
<dbReference type="PANTHER" id="PTHR35011:SF10">
    <property type="entry name" value="TRAP TRANSPORTER SMALL PERMEASE PROTEIN"/>
    <property type="match status" value="1"/>
</dbReference>
<keyword evidence="3" id="KW-1003">Cell membrane</keyword>
<comment type="function">
    <text evidence="9">Part of the tripartite ATP-independent periplasmic (TRAP) transport system.</text>
</comment>
<evidence type="ECO:0000259" key="10">
    <source>
        <dbReference type="Pfam" id="PF04290"/>
    </source>
</evidence>
<sequence>MSGTTISQSLVATVRGLERIVQVGVWFNGVLLVGVAFLIGFDVLSRKLLDFSLGGAHEIGGYFLAISSAWAASFTLFKRSHIRMDVAYSRLTERGRYVLDVLSLVALLAFVALVAWYANAMFLKSFSLGSRANTPLLTPLWIPQGLWLLGLVVFLITTLAAIVTTVSAMVGLKLPELEHFIGVASTDEEVQEQLSESRSRAQDLNQSKD</sequence>
<feature type="transmembrane region" description="Helical" evidence="9">
    <location>
        <begin position="20"/>
        <end position="39"/>
    </location>
</feature>
<feature type="transmembrane region" description="Helical" evidence="9">
    <location>
        <begin position="97"/>
        <end position="118"/>
    </location>
</feature>
<comment type="caution">
    <text evidence="11">The sequence shown here is derived from an EMBL/GenBank/DDBJ whole genome shotgun (WGS) entry which is preliminary data.</text>
</comment>
<dbReference type="Pfam" id="PF04290">
    <property type="entry name" value="DctQ"/>
    <property type="match status" value="1"/>
</dbReference>
<evidence type="ECO:0000256" key="7">
    <source>
        <dbReference type="ARBA" id="ARBA00023136"/>
    </source>
</evidence>
<feature type="transmembrane region" description="Helical" evidence="9">
    <location>
        <begin position="146"/>
        <end position="172"/>
    </location>
</feature>
<keyword evidence="5 9" id="KW-0812">Transmembrane</keyword>
<organism evidence="11 12">
    <name type="scientific">Hoeflea poritis</name>
    <dbReference type="NCBI Taxonomy" id="2993659"/>
    <lineage>
        <taxon>Bacteria</taxon>
        <taxon>Pseudomonadati</taxon>
        <taxon>Pseudomonadota</taxon>
        <taxon>Alphaproteobacteria</taxon>
        <taxon>Hyphomicrobiales</taxon>
        <taxon>Rhizobiaceae</taxon>
        <taxon>Hoeflea</taxon>
    </lineage>
</organism>
<name>A0ABT4VUG9_9HYPH</name>
<reference evidence="11" key="1">
    <citation type="submission" date="2022-11" db="EMBL/GenBank/DDBJ databases">
        <title>Hoeflea poritis sp. nov., isolated from scleractinian coral Porites lutea.</title>
        <authorList>
            <person name="Zhang G."/>
            <person name="Wei Q."/>
            <person name="Cai L."/>
        </authorList>
    </citation>
    <scope>NUCLEOTIDE SEQUENCE</scope>
    <source>
        <strain evidence="11">E7-10</strain>
    </source>
</reference>
<evidence type="ECO:0000256" key="5">
    <source>
        <dbReference type="ARBA" id="ARBA00022692"/>
    </source>
</evidence>
<evidence type="ECO:0000313" key="12">
    <source>
        <dbReference type="Proteomes" id="UP001148313"/>
    </source>
</evidence>
<evidence type="ECO:0000256" key="8">
    <source>
        <dbReference type="ARBA" id="ARBA00038436"/>
    </source>
</evidence>
<evidence type="ECO:0000313" key="11">
    <source>
        <dbReference type="EMBL" id="MDA4847845.1"/>
    </source>
</evidence>
<feature type="transmembrane region" description="Helical" evidence="9">
    <location>
        <begin position="59"/>
        <end position="77"/>
    </location>
</feature>
<comment type="subunit">
    <text evidence="9">The complex comprises the extracytoplasmic solute receptor protein and the two transmembrane proteins.</text>
</comment>
<evidence type="ECO:0000256" key="6">
    <source>
        <dbReference type="ARBA" id="ARBA00022989"/>
    </source>
</evidence>
<dbReference type="Proteomes" id="UP001148313">
    <property type="component" value="Unassembled WGS sequence"/>
</dbReference>
<comment type="subcellular location">
    <subcellularLocation>
        <location evidence="1 9">Cell inner membrane</location>
        <topology evidence="1 9">Multi-pass membrane protein</topology>
    </subcellularLocation>
</comment>
<evidence type="ECO:0000256" key="4">
    <source>
        <dbReference type="ARBA" id="ARBA00022519"/>
    </source>
</evidence>